<reference evidence="3 4" key="1">
    <citation type="submission" date="2019-02" db="EMBL/GenBank/DDBJ databases">
        <title>Deep-cultivation of Planctomycetes and their phenomic and genomic characterization uncovers novel biology.</title>
        <authorList>
            <person name="Wiegand S."/>
            <person name="Jogler M."/>
            <person name="Boedeker C."/>
            <person name="Pinto D."/>
            <person name="Vollmers J."/>
            <person name="Rivas-Marin E."/>
            <person name="Kohn T."/>
            <person name="Peeters S.H."/>
            <person name="Heuer A."/>
            <person name="Rast P."/>
            <person name="Oberbeckmann S."/>
            <person name="Bunk B."/>
            <person name="Jeske O."/>
            <person name="Meyerdierks A."/>
            <person name="Storesund J.E."/>
            <person name="Kallscheuer N."/>
            <person name="Luecker S."/>
            <person name="Lage O.M."/>
            <person name="Pohl T."/>
            <person name="Merkel B.J."/>
            <person name="Hornburger P."/>
            <person name="Mueller R.-W."/>
            <person name="Bruemmer F."/>
            <person name="Labrenz M."/>
            <person name="Spormann A.M."/>
            <person name="Op Den Camp H."/>
            <person name="Overmann J."/>
            <person name="Amann R."/>
            <person name="Jetten M.S.M."/>
            <person name="Mascher T."/>
            <person name="Medema M.H."/>
            <person name="Devos D.P."/>
            <person name="Kaster A.-K."/>
            <person name="Ovreas L."/>
            <person name="Rohde M."/>
            <person name="Galperin M.Y."/>
            <person name="Jogler C."/>
        </authorList>
    </citation>
    <scope>NUCLEOTIDE SEQUENCE [LARGE SCALE GENOMIC DNA]</scope>
    <source>
        <strain evidence="3 4">Pla100</strain>
    </source>
</reference>
<dbReference type="Gene3D" id="3.30.70.100">
    <property type="match status" value="2"/>
</dbReference>
<keyword evidence="4" id="KW-1185">Reference proteome</keyword>
<evidence type="ECO:0000313" key="3">
    <source>
        <dbReference type="EMBL" id="TWT98988.1"/>
    </source>
</evidence>
<dbReference type="SUPFAM" id="SSF54909">
    <property type="entry name" value="Dimeric alpha+beta barrel"/>
    <property type="match status" value="2"/>
</dbReference>
<feature type="chain" id="PRO_5022864240" description="NIPSNAP domain-containing protein" evidence="1">
    <location>
        <begin position="28"/>
        <end position="272"/>
    </location>
</feature>
<gene>
    <name evidence="3" type="ORF">Pla100_21540</name>
</gene>
<dbReference type="InterPro" id="IPR011008">
    <property type="entry name" value="Dimeric_a/b-barrel"/>
</dbReference>
<name>A0A5C6AIB5_9BACT</name>
<feature type="domain" description="NIPSNAP" evidence="2">
    <location>
        <begin position="168"/>
        <end position="271"/>
    </location>
</feature>
<feature type="signal peptide" evidence="1">
    <location>
        <begin position="1"/>
        <end position="27"/>
    </location>
</feature>
<organism evidence="3 4">
    <name type="scientific">Neorhodopirellula pilleata</name>
    <dbReference type="NCBI Taxonomy" id="2714738"/>
    <lineage>
        <taxon>Bacteria</taxon>
        <taxon>Pseudomonadati</taxon>
        <taxon>Planctomycetota</taxon>
        <taxon>Planctomycetia</taxon>
        <taxon>Pirellulales</taxon>
        <taxon>Pirellulaceae</taxon>
        <taxon>Neorhodopirellula</taxon>
    </lineage>
</organism>
<evidence type="ECO:0000313" key="4">
    <source>
        <dbReference type="Proteomes" id="UP000316213"/>
    </source>
</evidence>
<proteinExistence type="predicted"/>
<protein>
    <recommendedName>
        <fullName evidence="2">NIPSNAP domain-containing protein</fullName>
    </recommendedName>
</protein>
<dbReference type="Pfam" id="PF07978">
    <property type="entry name" value="NIPSNAP"/>
    <property type="match status" value="1"/>
</dbReference>
<accession>A0A5C6AIB5</accession>
<dbReference type="InterPro" id="IPR012577">
    <property type="entry name" value="NIPSNAP"/>
</dbReference>
<dbReference type="EMBL" id="SJPM01000003">
    <property type="protein sequence ID" value="TWT98988.1"/>
    <property type="molecule type" value="Genomic_DNA"/>
</dbReference>
<keyword evidence="1" id="KW-0732">Signal</keyword>
<dbReference type="Proteomes" id="UP000316213">
    <property type="component" value="Unassembled WGS sequence"/>
</dbReference>
<sequence precursor="true">MSVQNGLIGSFFLVTFSLLMMPPNASAVDAQNASQTGAGSQFYEVRQYVLGKQGDAAAVDAYLKNALIPALQRQGIGPIGAFEPSDSDQTGSDAIFVVIPFSNLNELQASQQELADDEAYQTAAADYLDRPHTDPPYQRIRSEVLSSLACWPVAKVADGLLENGERVYELRVYESANEKIADTKIDMFNAGEVPIFLDCGIEPIFIGKCIAGPQMPSMTYLTTYPNEQARLEAWKAFQVHPDWQTLKVVPKYLGTVSRIDKFVLQPKPYSQM</sequence>
<evidence type="ECO:0000256" key="1">
    <source>
        <dbReference type="SAM" id="SignalP"/>
    </source>
</evidence>
<evidence type="ECO:0000259" key="2">
    <source>
        <dbReference type="Pfam" id="PF07978"/>
    </source>
</evidence>
<comment type="caution">
    <text evidence="3">The sequence shown here is derived from an EMBL/GenBank/DDBJ whole genome shotgun (WGS) entry which is preliminary data.</text>
</comment>
<dbReference type="RefSeq" id="WP_231602927.1">
    <property type="nucleotide sequence ID" value="NZ_SJPM01000003.1"/>
</dbReference>
<dbReference type="AlphaFoldDB" id="A0A5C6AIB5"/>